<dbReference type="Gene3D" id="3.30.540.10">
    <property type="entry name" value="Fructose-1,6-Bisphosphatase, subunit A, domain 1"/>
    <property type="match status" value="1"/>
</dbReference>
<gene>
    <name evidence="4" type="ORF">ACFFF8_07250</name>
</gene>
<dbReference type="PROSITE" id="PS00630">
    <property type="entry name" value="IMP_2"/>
    <property type="match status" value="1"/>
</dbReference>
<sequence>MIDRDRLEAIVREAGRIALAGWPGDGHVLEHWEKDPGSPVCTLDLAVDEFLRRELSALLPSAGWLSEETTDSHHRTAHELVWLVDPIDGTRDFIAGRPGWAISVALVNTRRPLLGYLYAPARAREAGGEFWFAEAGKGAWRNGVRLRASQRERLPGARVPAKKLAAEDADLVLVDQPNSIALRMAMVGADEADILATLRWGFEWDIAAAGLIAREAGAEVTDAFGQPLNYNKHDPRAFGVLCTSRAIHGAAVARLADRAARFSAGPKG</sequence>
<dbReference type="InterPro" id="IPR000760">
    <property type="entry name" value="Inositol_monophosphatase-like"/>
</dbReference>
<dbReference type="Proteomes" id="UP001589858">
    <property type="component" value="Unassembled WGS sequence"/>
</dbReference>
<dbReference type="EC" id="3.1.3.7" evidence="4"/>
<evidence type="ECO:0000313" key="5">
    <source>
        <dbReference type="Proteomes" id="UP001589858"/>
    </source>
</evidence>
<keyword evidence="2" id="KW-0479">Metal-binding</keyword>
<keyword evidence="3" id="KW-0460">Magnesium</keyword>
<evidence type="ECO:0000256" key="1">
    <source>
        <dbReference type="ARBA" id="ARBA00009759"/>
    </source>
</evidence>
<dbReference type="GO" id="GO:0008441">
    <property type="term" value="F:3'(2'),5'-bisphosphate nucleotidase activity"/>
    <property type="evidence" value="ECO:0007669"/>
    <property type="project" value="UniProtKB-EC"/>
</dbReference>
<dbReference type="CDD" id="cd01638">
    <property type="entry name" value="CysQ"/>
    <property type="match status" value="1"/>
</dbReference>
<dbReference type="PANTHER" id="PTHR20854:SF4">
    <property type="entry name" value="INOSITOL-1-MONOPHOSPHATASE-RELATED"/>
    <property type="match status" value="1"/>
</dbReference>
<dbReference type="RefSeq" id="WP_267219554.1">
    <property type="nucleotide sequence ID" value="NZ_JAPCWC010000004.1"/>
</dbReference>
<organism evidence="4 5">
    <name type="scientific">Novosphingobium clariflavum</name>
    <dbReference type="NCBI Taxonomy" id="2029884"/>
    <lineage>
        <taxon>Bacteria</taxon>
        <taxon>Pseudomonadati</taxon>
        <taxon>Pseudomonadota</taxon>
        <taxon>Alphaproteobacteria</taxon>
        <taxon>Sphingomonadales</taxon>
        <taxon>Sphingomonadaceae</taxon>
        <taxon>Novosphingobium</taxon>
    </lineage>
</organism>
<dbReference type="Gene3D" id="3.40.190.80">
    <property type="match status" value="1"/>
</dbReference>
<comment type="similarity">
    <text evidence="1">Belongs to the inositol monophosphatase superfamily.</text>
</comment>
<name>A0ABV6S6M5_9SPHN</name>
<dbReference type="InterPro" id="IPR020550">
    <property type="entry name" value="Inositol_monophosphatase_CS"/>
</dbReference>
<dbReference type="PRINTS" id="PR00377">
    <property type="entry name" value="IMPHPHTASES"/>
</dbReference>
<keyword evidence="4" id="KW-0378">Hydrolase</keyword>
<evidence type="ECO:0000256" key="2">
    <source>
        <dbReference type="ARBA" id="ARBA00022723"/>
    </source>
</evidence>
<dbReference type="EMBL" id="JBHLTM010000027">
    <property type="protein sequence ID" value="MFC0684387.1"/>
    <property type="molecule type" value="Genomic_DNA"/>
</dbReference>
<evidence type="ECO:0000256" key="3">
    <source>
        <dbReference type="ARBA" id="ARBA00022842"/>
    </source>
</evidence>
<evidence type="ECO:0000313" key="4">
    <source>
        <dbReference type="EMBL" id="MFC0684387.1"/>
    </source>
</evidence>
<protein>
    <submittedName>
        <fullName evidence="4">3'(2'),5'-bisphosphate nucleotidase CysQ</fullName>
        <ecNumber evidence="4">3.1.3.7</ecNumber>
    </submittedName>
</protein>
<dbReference type="PANTHER" id="PTHR20854">
    <property type="entry name" value="INOSITOL MONOPHOSPHATASE"/>
    <property type="match status" value="1"/>
</dbReference>
<dbReference type="SUPFAM" id="SSF56655">
    <property type="entry name" value="Carbohydrate phosphatase"/>
    <property type="match status" value="1"/>
</dbReference>
<accession>A0ABV6S6M5</accession>
<proteinExistence type="inferred from homology"/>
<reference evidence="4 5" key="1">
    <citation type="submission" date="2024-09" db="EMBL/GenBank/DDBJ databases">
        <authorList>
            <person name="Sun Q."/>
            <person name="Mori K."/>
        </authorList>
    </citation>
    <scope>NUCLEOTIDE SEQUENCE [LARGE SCALE GENOMIC DNA]</scope>
    <source>
        <strain evidence="4 5">CICC 11035S</strain>
    </source>
</reference>
<dbReference type="Pfam" id="PF00459">
    <property type="entry name" value="Inositol_P"/>
    <property type="match status" value="1"/>
</dbReference>
<comment type="caution">
    <text evidence="4">The sequence shown here is derived from an EMBL/GenBank/DDBJ whole genome shotgun (WGS) entry which is preliminary data.</text>
</comment>
<keyword evidence="5" id="KW-1185">Reference proteome</keyword>